<evidence type="ECO:0000256" key="1">
    <source>
        <dbReference type="SAM" id="SignalP"/>
    </source>
</evidence>
<accession>A0A9P8W345</accession>
<feature type="signal peptide" evidence="1">
    <location>
        <begin position="1"/>
        <end position="19"/>
    </location>
</feature>
<keyword evidence="1" id="KW-0732">Signal</keyword>
<proteinExistence type="predicted"/>
<name>A0A9P8W345_9HYPO</name>
<dbReference type="OrthoDB" id="10397099at2759"/>
<protein>
    <submittedName>
        <fullName evidence="2">Uncharacterized protein</fullName>
    </submittedName>
</protein>
<dbReference type="AlphaFoldDB" id="A0A9P8W345"/>
<comment type="caution">
    <text evidence="2">The sequence shown here is derived from an EMBL/GenBank/DDBJ whole genome shotgun (WGS) entry which is preliminary data.</text>
</comment>
<gene>
    <name evidence="2" type="ORF">B0T10DRAFT_490366</name>
</gene>
<dbReference type="EMBL" id="JAGPYM010000015">
    <property type="protein sequence ID" value="KAH6886803.1"/>
    <property type="molecule type" value="Genomic_DNA"/>
</dbReference>
<organism evidence="2 3">
    <name type="scientific">Thelonectria olida</name>
    <dbReference type="NCBI Taxonomy" id="1576542"/>
    <lineage>
        <taxon>Eukaryota</taxon>
        <taxon>Fungi</taxon>
        <taxon>Dikarya</taxon>
        <taxon>Ascomycota</taxon>
        <taxon>Pezizomycotina</taxon>
        <taxon>Sordariomycetes</taxon>
        <taxon>Hypocreomycetidae</taxon>
        <taxon>Hypocreales</taxon>
        <taxon>Nectriaceae</taxon>
        <taxon>Thelonectria</taxon>
    </lineage>
</organism>
<sequence length="102" mass="10660">MLVKSVLIAAVATFGLADAKCTLTGYTGDNCTGSKGAVRTISKSSSCIQVAGRESYKLEGNCGTVRVTKYNGYYCDGGQLSLNDLGSGCHSAYGKSLKIYIK</sequence>
<dbReference type="Proteomes" id="UP000777438">
    <property type="component" value="Unassembled WGS sequence"/>
</dbReference>
<evidence type="ECO:0000313" key="2">
    <source>
        <dbReference type="EMBL" id="KAH6886803.1"/>
    </source>
</evidence>
<feature type="chain" id="PRO_5040463318" evidence="1">
    <location>
        <begin position="20"/>
        <end position="102"/>
    </location>
</feature>
<reference evidence="2 3" key="1">
    <citation type="journal article" date="2021" name="Nat. Commun.">
        <title>Genetic determinants of endophytism in the Arabidopsis root mycobiome.</title>
        <authorList>
            <person name="Mesny F."/>
            <person name="Miyauchi S."/>
            <person name="Thiergart T."/>
            <person name="Pickel B."/>
            <person name="Atanasova L."/>
            <person name="Karlsson M."/>
            <person name="Huettel B."/>
            <person name="Barry K.W."/>
            <person name="Haridas S."/>
            <person name="Chen C."/>
            <person name="Bauer D."/>
            <person name="Andreopoulos W."/>
            <person name="Pangilinan J."/>
            <person name="LaButti K."/>
            <person name="Riley R."/>
            <person name="Lipzen A."/>
            <person name="Clum A."/>
            <person name="Drula E."/>
            <person name="Henrissat B."/>
            <person name="Kohler A."/>
            <person name="Grigoriev I.V."/>
            <person name="Martin F.M."/>
            <person name="Hacquard S."/>
        </authorList>
    </citation>
    <scope>NUCLEOTIDE SEQUENCE [LARGE SCALE GENOMIC DNA]</scope>
    <source>
        <strain evidence="2 3">MPI-CAGE-CH-0241</strain>
    </source>
</reference>
<evidence type="ECO:0000313" key="3">
    <source>
        <dbReference type="Proteomes" id="UP000777438"/>
    </source>
</evidence>
<keyword evidence="3" id="KW-1185">Reference proteome</keyword>